<evidence type="ECO:0000313" key="3">
    <source>
        <dbReference type="Proteomes" id="UP000029120"/>
    </source>
</evidence>
<dbReference type="OrthoDB" id="10418802at2759"/>
<accession>A0A087FZX7</accession>
<dbReference type="Gramene" id="KFK23179">
    <property type="protein sequence ID" value="KFK23179"/>
    <property type="gene ID" value="AALP_AAs49008U000300"/>
</dbReference>
<protein>
    <submittedName>
        <fullName evidence="2">Uncharacterized protein</fullName>
    </submittedName>
</protein>
<organism evidence="2 3">
    <name type="scientific">Arabis alpina</name>
    <name type="common">Alpine rock-cress</name>
    <dbReference type="NCBI Taxonomy" id="50452"/>
    <lineage>
        <taxon>Eukaryota</taxon>
        <taxon>Viridiplantae</taxon>
        <taxon>Streptophyta</taxon>
        <taxon>Embryophyta</taxon>
        <taxon>Tracheophyta</taxon>
        <taxon>Spermatophyta</taxon>
        <taxon>Magnoliopsida</taxon>
        <taxon>eudicotyledons</taxon>
        <taxon>Gunneridae</taxon>
        <taxon>Pentapetalae</taxon>
        <taxon>rosids</taxon>
        <taxon>malvids</taxon>
        <taxon>Brassicales</taxon>
        <taxon>Brassicaceae</taxon>
        <taxon>Arabideae</taxon>
        <taxon>Arabis</taxon>
    </lineage>
</organism>
<dbReference type="AlphaFoldDB" id="A0A087FZX7"/>
<evidence type="ECO:0000256" key="1">
    <source>
        <dbReference type="SAM" id="MobiDB-lite"/>
    </source>
</evidence>
<reference evidence="3" key="1">
    <citation type="journal article" date="2015" name="Nat. Plants">
        <title>Genome expansion of Arabis alpina linked with retrotransposition and reduced symmetric DNA methylation.</title>
        <authorList>
            <person name="Willing E.M."/>
            <person name="Rawat V."/>
            <person name="Mandakova T."/>
            <person name="Maumus F."/>
            <person name="James G.V."/>
            <person name="Nordstroem K.J."/>
            <person name="Becker C."/>
            <person name="Warthmann N."/>
            <person name="Chica C."/>
            <person name="Szarzynska B."/>
            <person name="Zytnicki M."/>
            <person name="Albani M.C."/>
            <person name="Kiefer C."/>
            <person name="Bergonzi S."/>
            <person name="Castaings L."/>
            <person name="Mateos J.L."/>
            <person name="Berns M.C."/>
            <person name="Bujdoso N."/>
            <person name="Piofczyk T."/>
            <person name="de Lorenzo L."/>
            <person name="Barrero-Sicilia C."/>
            <person name="Mateos I."/>
            <person name="Piednoel M."/>
            <person name="Hagmann J."/>
            <person name="Chen-Min-Tao R."/>
            <person name="Iglesias-Fernandez R."/>
            <person name="Schuster S.C."/>
            <person name="Alonso-Blanco C."/>
            <person name="Roudier F."/>
            <person name="Carbonero P."/>
            <person name="Paz-Ares J."/>
            <person name="Davis S.J."/>
            <person name="Pecinka A."/>
            <person name="Quesneville H."/>
            <person name="Colot V."/>
            <person name="Lysak M.A."/>
            <person name="Weigel D."/>
            <person name="Coupland G."/>
            <person name="Schneeberger K."/>
        </authorList>
    </citation>
    <scope>NUCLEOTIDE SEQUENCE [LARGE SCALE GENOMIC DNA]</scope>
    <source>
        <strain evidence="3">cv. Pajares</strain>
    </source>
</reference>
<sequence length="231" mass="25842">MSGDGKGDARVLGSQDAMMTDVADKGRQPGDPSDNRISWTMRVTETSAGGRLVPEMLMDKEFVTSRLSVEFPDGEAGEPVAETEPGGRWFYDGQKITEEVRGSGQARLKEDLIPADEREVVQYSAENKENEIPVTRQRNGKSILRVNGGLIEKDVGKGKRGWKGDLNGGNFVSGNDREEMVLARQRAEGDSHMVCPNAVELPSQRDRVDEELRRTELWRWPNSLSWWFDCV</sequence>
<feature type="region of interest" description="Disordered" evidence="1">
    <location>
        <begin position="1"/>
        <end position="37"/>
    </location>
</feature>
<dbReference type="Proteomes" id="UP000029120">
    <property type="component" value="Unassembled WGS sequence"/>
</dbReference>
<gene>
    <name evidence="2" type="ORF">AALP_AAs49008U000300</name>
</gene>
<dbReference type="EMBL" id="KL981735">
    <property type="protein sequence ID" value="KFK23179.1"/>
    <property type="molecule type" value="Genomic_DNA"/>
</dbReference>
<name>A0A087FZX7_ARAAL</name>
<proteinExistence type="predicted"/>
<keyword evidence="3" id="KW-1185">Reference proteome</keyword>
<dbReference type="eggNOG" id="KOG1075">
    <property type="taxonomic scope" value="Eukaryota"/>
</dbReference>
<evidence type="ECO:0000313" key="2">
    <source>
        <dbReference type="EMBL" id="KFK23179.1"/>
    </source>
</evidence>